<name>X1HTY6_9ZZZZ</name>
<evidence type="ECO:0000313" key="1">
    <source>
        <dbReference type="EMBL" id="GAH57294.1"/>
    </source>
</evidence>
<reference evidence="1" key="1">
    <citation type="journal article" date="2014" name="Front. Microbiol.">
        <title>High frequency of phylogenetically diverse reductive dehalogenase-homologous genes in deep subseafloor sedimentary metagenomes.</title>
        <authorList>
            <person name="Kawai M."/>
            <person name="Futagami T."/>
            <person name="Toyoda A."/>
            <person name="Takaki Y."/>
            <person name="Nishi S."/>
            <person name="Hori S."/>
            <person name="Arai W."/>
            <person name="Tsubouchi T."/>
            <person name="Morono Y."/>
            <person name="Uchiyama I."/>
            <person name="Ito T."/>
            <person name="Fujiyama A."/>
            <person name="Inagaki F."/>
            <person name="Takami H."/>
        </authorList>
    </citation>
    <scope>NUCLEOTIDE SEQUENCE</scope>
    <source>
        <strain evidence="1">Expedition CK06-06</strain>
    </source>
</reference>
<proteinExistence type="predicted"/>
<comment type="caution">
    <text evidence="1">The sequence shown here is derived from an EMBL/GenBank/DDBJ whole genome shotgun (WGS) entry which is preliminary data.</text>
</comment>
<dbReference type="EMBL" id="BARU01025128">
    <property type="protein sequence ID" value="GAH57294.1"/>
    <property type="molecule type" value="Genomic_DNA"/>
</dbReference>
<sequence>MASPPAPVYEDIIEDGFYDEIKKDPSLLERLLEFYKPYRNILV</sequence>
<feature type="non-terminal residue" evidence="1">
    <location>
        <position position="43"/>
    </location>
</feature>
<organism evidence="1">
    <name type="scientific">marine sediment metagenome</name>
    <dbReference type="NCBI Taxonomy" id="412755"/>
    <lineage>
        <taxon>unclassified sequences</taxon>
        <taxon>metagenomes</taxon>
        <taxon>ecological metagenomes</taxon>
    </lineage>
</organism>
<accession>X1HTY6</accession>
<protein>
    <submittedName>
        <fullName evidence="1">Uncharacterized protein</fullName>
    </submittedName>
</protein>
<gene>
    <name evidence="1" type="ORF">S03H2_40519</name>
</gene>
<dbReference type="AlphaFoldDB" id="X1HTY6"/>